<protein>
    <submittedName>
        <fullName evidence="2">Uncharacterized protein</fullName>
    </submittedName>
</protein>
<evidence type="ECO:0000256" key="1">
    <source>
        <dbReference type="SAM" id="MobiDB-lite"/>
    </source>
</evidence>
<name>A0A814HLH5_9BILA</name>
<feature type="compositionally biased region" description="Low complexity" evidence="1">
    <location>
        <begin position="125"/>
        <end position="140"/>
    </location>
</feature>
<comment type="caution">
    <text evidence="2">The sequence shown here is derived from an EMBL/GenBank/DDBJ whole genome shotgun (WGS) entry which is preliminary data.</text>
</comment>
<organism evidence="2 3">
    <name type="scientific">Adineta steineri</name>
    <dbReference type="NCBI Taxonomy" id="433720"/>
    <lineage>
        <taxon>Eukaryota</taxon>
        <taxon>Metazoa</taxon>
        <taxon>Spiralia</taxon>
        <taxon>Gnathifera</taxon>
        <taxon>Rotifera</taxon>
        <taxon>Eurotatoria</taxon>
        <taxon>Bdelloidea</taxon>
        <taxon>Adinetida</taxon>
        <taxon>Adinetidae</taxon>
        <taxon>Adineta</taxon>
    </lineage>
</organism>
<reference evidence="2" key="1">
    <citation type="submission" date="2021-02" db="EMBL/GenBank/DDBJ databases">
        <authorList>
            <person name="Nowell W R."/>
        </authorList>
    </citation>
    <scope>NUCLEOTIDE SEQUENCE</scope>
</reference>
<evidence type="ECO:0000313" key="3">
    <source>
        <dbReference type="Proteomes" id="UP000663845"/>
    </source>
</evidence>
<accession>A0A814HLH5</accession>
<evidence type="ECO:0000313" key="2">
    <source>
        <dbReference type="EMBL" id="CAF1011490.1"/>
    </source>
</evidence>
<sequence length="483" mass="54827">MALGTITNRTTQIRSSHRKETVAENILSPVSIIKTESFVPNVNSNNNHQQIFPTIKHHDFKISSPQHVETIYSDPIQSISSSEVSTDLLRHQSSQDLEYLFYYNSPSPILQLPMLSSSANYTPLSSQNSQPEQQQHHQSLFHSQSSIDYYPLHSHTRSSSLPVFTCSSQSSLSPHISLLSTDTNLFANDDTKETIAENILSPISIIKTESFVPNVNSNNNHQQIFPTIQHHDFKISSPQHVETIYSDPIQSISSFEVSTDLLRHQSSQDLEHLLYYNSPSPILQLPMLSSSANYTPLSSQNSQPEQQQQHHHQSLFHSQSSIDYYPLHSHTRSSSLPVFTCSSQSSLSPHISLLSTDTNLFANDDTYLVKYHENIIVSPTNISNTSSPSKYRVLNTPERPHLICLTPSPKRDCFNEYLPFSEPIISENYPSICFNKYDISKNLQETLGYNPTYTEVLLGQTRDQHYVTEQARRYLCYSSFNNS</sequence>
<dbReference type="AlphaFoldDB" id="A0A814HLH5"/>
<dbReference type="Proteomes" id="UP000663845">
    <property type="component" value="Unassembled WGS sequence"/>
</dbReference>
<gene>
    <name evidence="2" type="ORF">JYZ213_LOCUS16557</name>
</gene>
<feature type="region of interest" description="Disordered" evidence="1">
    <location>
        <begin position="120"/>
        <end position="140"/>
    </location>
</feature>
<feature type="region of interest" description="Disordered" evidence="1">
    <location>
        <begin position="293"/>
        <end position="315"/>
    </location>
</feature>
<proteinExistence type="predicted"/>
<feature type="compositionally biased region" description="Low complexity" evidence="1">
    <location>
        <begin position="298"/>
        <end position="307"/>
    </location>
</feature>
<dbReference type="EMBL" id="CAJNOG010000149">
    <property type="protein sequence ID" value="CAF1011490.1"/>
    <property type="molecule type" value="Genomic_DNA"/>
</dbReference>